<dbReference type="PANTHER" id="PTHR46124:SF3">
    <property type="entry name" value="HYDROLASE"/>
    <property type="match status" value="1"/>
</dbReference>
<dbReference type="Pfam" id="PF01026">
    <property type="entry name" value="TatD_DNase"/>
    <property type="match status" value="1"/>
</dbReference>
<dbReference type="SUPFAM" id="SSF51556">
    <property type="entry name" value="Metallo-dependent hydrolases"/>
    <property type="match status" value="1"/>
</dbReference>
<dbReference type="AlphaFoldDB" id="A0AB39H9I2"/>
<feature type="binding site" evidence="4">
    <location>
        <position position="8"/>
    </location>
    <ligand>
        <name>a divalent metal cation</name>
        <dbReference type="ChEBI" id="CHEBI:60240"/>
        <label>1</label>
    </ligand>
</feature>
<dbReference type="InterPro" id="IPR032466">
    <property type="entry name" value="Metal_Hydrolase"/>
</dbReference>
<feature type="binding site" evidence="4">
    <location>
        <position position="158"/>
    </location>
    <ligand>
        <name>a divalent metal cation</name>
        <dbReference type="ChEBI" id="CHEBI:60240"/>
        <label>2</label>
    </ligand>
</feature>
<dbReference type="InterPro" id="IPR001130">
    <property type="entry name" value="TatD-like"/>
</dbReference>
<dbReference type="PIRSF" id="PIRSF005902">
    <property type="entry name" value="DNase_TatD"/>
    <property type="match status" value="1"/>
</dbReference>
<dbReference type="CDD" id="cd01310">
    <property type="entry name" value="TatD_DNAse"/>
    <property type="match status" value="1"/>
</dbReference>
<accession>A0AB39H9I2</accession>
<dbReference type="PANTHER" id="PTHR46124">
    <property type="entry name" value="D-AMINOACYL-TRNA DEACYLASE"/>
    <property type="match status" value="1"/>
</dbReference>
<organism evidence="5">
    <name type="scientific">Vibrio sp. HB236076</name>
    <dbReference type="NCBI Taxonomy" id="3232307"/>
    <lineage>
        <taxon>Bacteria</taxon>
        <taxon>Pseudomonadati</taxon>
        <taxon>Pseudomonadota</taxon>
        <taxon>Gammaproteobacteria</taxon>
        <taxon>Vibrionales</taxon>
        <taxon>Vibrionaceae</taxon>
        <taxon>Vibrio</taxon>
    </lineage>
</organism>
<dbReference type="PROSITE" id="PS01137">
    <property type="entry name" value="TATD_1"/>
    <property type="match status" value="1"/>
</dbReference>
<dbReference type="PROSITE" id="PS01091">
    <property type="entry name" value="TATD_3"/>
    <property type="match status" value="1"/>
</dbReference>
<dbReference type="EC" id="3.1.-.-" evidence="5"/>
<evidence type="ECO:0000313" key="5">
    <source>
        <dbReference type="EMBL" id="XDK24664.1"/>
    </source>
</evidence>
<dbReference type="EMBL" id="CP162601">
    <property type="protein sequence ID" value="XDK24664.1"/>
    <property type="molecule type" value="Genomic_DNA"/>
</dbReference>
<proteinExistence type="inferred from homology"/>
<evidence type="ECO:0000256" key="4">
    <source>
        <dbReference type="PIRSR" id="PIRSR005902-1"/>
    </source>
</evidence>
<evidence type="ECO:0000256" key="3">
    <source>
        <dbReference type="ARBA" id="ARBA00022801"/>
    </source>
</evidence>
<evidence type="ECO:0000256" key="1">
    <source>
        <dbReference type="ARBA" id="ARBA00009275"/>
    </source>
</evidence>
<feature type="binding site" evidence="4">
    <location>
        <position position="98"/>
    </location>
    <ligand>
        <name>a divalent metal cation</name>
        <dbReference type="ChEBI" id="CHEBI:60240"/>
        <label>1</label>
    </ligand>
</feature>
<dbReference type="GO" id="GO:0016788">
    <property type="term" value="F:hydrolase activity, acting on ester bonds"/>
    <property type="evidence" value="ECO:0007669"/>
    <property type="project" value="InterPro"/>
</dbReference>
<reference evidence="5" key="1">
    <citation type="submission" date="2024-07" db="EMBL/GenBank/DDBJ databases">
        <title>Genome Analysis of a Potential Novel Vibrio Species Secreting pH- and Thermo-stable Alginate Lyase and its Application in Producing Alginate Oligosaccharides.</title>
        <authorList>
            <person name="Huang H."/>
            <person name="Bao K."/>
        </authorList>
    </citation>
    <scope>NUCLEOTIDE SEQUENCE</scope>
    <source>
        <strain evidence="5">HB236076</strain>
    </source>
</reference>
<keyword evidence="2 4" id="KW-0479">Metal-binding</keyword>
<dbReference type="GO" id="GO:0005829">
    <property type="term" value="C:cytosol"/>
    <property type="evidence" value="ECO:0007669"/>
    <property type="project" value="TreeGrafter"/>
</dbReference>
<sequence length="260" mass="29535">MSPLFDTHCHLDRQDRSALSLDSILEQAQQVGVNRFMLPACFAANWQEVVEITKHNEGVYCALGLHPYFIEHHQNSDLDRLATLLESREQSKCVAVGEMGLDFYHSRDTQEKQTFFFQQQVKLANRYQLPGVIHNRKASQDIVKLLRRTPLENGGVVHGFTGSLQEAKQFIDLGMMIGVGGSITYLRAQKTRHTIASLPLECLVLETDAPDMPLSGRQGQENYPFYLPQIFEHLVALRSESKQVIAEVLWANSHRLFSVK</sequence>
<dbReference type="FunFam" id="3.20.20.140:FF:000005">
    <property type="entry name" value="TatD family hydrolase"/>
    <property type="match status" value="1"/>
</dbReference>
<dbReference type="Gene3D" id="3.20.20.140">
    <property type="entry name" value="Metal-dependent hydrolases"/>
    <property type="match status" value="1"/>
</dbReference>
<evidence type="ECO:0000256" key="2">
    <source>
        <dbReference type="ARBA" id="ARBA00022723"/>
    </source>
</evidence>
<dbReference type="InterPro" id="IPR018228">
    <property type="entry name" value="DNase_TatD-rel_CS"/>
</dbReference>
<keyword evidence="3 5" id="KW-0378">Hydrolase</keyword>
<gene>
    <name evidence="5" type="ORF">AB0763_10715</name>
</gene>
<feature type="binding site" evidence="4">
    <location>
        <position position="134"/>
    </location>
    <ligand>
        <name>a divalent metal cation</name>
        <dbReference type="ChEBI" id="CHEBI:60240"/>
        <label>2</label>
    </ligand>
</feature>
<name>A0AB39H9I2_9VIBR</name>
<dbReference type="KEGG" id="vih:AB0763_10715"/>
<feature type="binding site" evidence="4">
    <location>
        <position position="208"/>
    </location>
    <ligand>
        <name>a divalent metal cation</name>
        <dbReference type="ChEBI" id="CHEBI:60240"/>
        <label>1</label>
    </ligand>
</feature>
<dbReference type="RefSeq" id="WP_306100691.1">
    <property type="nucleotide sequence ID" value="NZ_CP162601.1"/>
</dbReference>
<feature type="binding site" evidence="4">
    <location>
        <position position="10"/>
    </location>
    <ligand>
        <name>a divalent metal cation</name>
        <dbReference type="ChEBI" id="CHEBI:60240"/>
        <label>1</label>
    </ligand>
</feature>
<dbReference type="GO" id="GO:0046872">
    <property type="term" value="F:metal ion binding"/>
    <property type="evidence" value="ECO:0007669"/>
    <property type="project" value="UniProtKB-KW"/>
</dbReference>
<protein>
    <submittedName>
        <fullName evidence="5">TatD family hydrolase</fullName>
        <ecNumber evidence="5">3.1.-.-</ecNumber>
    </submittedName>
</protein>
<comment type="similarity">
    <text evidence="1">Belongs to the metallo-dependent hydrolases superfamily. TatD-type hydrolase family.</text>
</comment>